<sequence length="100" mass="10745">MTGRGHRGRPAEAADTGEDTGPSGKGSRGHRAEGPAPPGGDTRYRRRTRFREGIDYVPPRGESPSSDVHAFTRFAAARSRSPYRTGIARPSPIPHPAIVN</sequence>
<feature type="region of interest" description="Disordered" evidence="1">
    <location>
        <begin position="81"/>
        <end position="100"/>
    </location>
</feature>
<dbReference type="EMBL" id="BLLG01000010">
    <property type="protein sequence ID" value="GFH37558.1"/>
    <property type="molecule type" value="Genomic_DNA"/>
</dbReference>
<feature type="region of interest" description="Disordered" evidence="1">
    <location>
        <begin position="1"/>
        <end position="68"/>
    </location>
</feature>
<evidence type="ECO:0000313" key="2">
    <source>
        <dbReference type="EMBL" id="GFH37558.1"/>
    </source>
</evidence>
<dbReference type="AlphaFoldDB" id="A0A6A0AYH0"/>
<comment type="caution">
    <text evidence="2">The sequence shown here is derived from an EMBL/GenBank/DDBJ whole genome shotgun (WGS) entry which is preliminary data.</text>
</comment>
<evidence type="ECO:0000256" key="1">
    <source>
        <dbReference type="SAM" id="MobiDB-lite"/>
    </source>
</evidence>
<name>A0A6A0AYH0_9ACTN</name>
<accession>A0A6A0AYH0</accession>
<keyword evidence="3" id="KW-1185">Reference proteome</keyword>
<dbReference type="Proteomes" id="UP000484988">
    <property type="component" value="Unassembled WGS sequence"/>
</dbReference>
<organism evidence="2 3">
    <name type="scientific">Streptomyces pacificus</name>
    <dbReference type="NCBI Taxonomy" id="2705029"/>
    <lineage>
        <taxon>Bacteria</taxon>
        <taxon>Bacillati</taxon>
        <taxon>Actinomycetota</taxon>
        <taxon>Actinomycetes</taxon>
        <taxon>Kitasatosporales</taxon>
        <taxon>Streptomycetaceae</taxon>
        <taxon>Streptomyces</taxon>
    </lineage>
</organism>
<feature type="compositionally biased region" description="Pro residues" evidence="1">
    <location>
        <begin position="91"/>
        <end position="100"/>
    </location>
</feature>
<protein>
    <submittedName>
        <fullName evidence="2">Uncharacterized protein</fullName>
    </submittedName>
</protein>
<evidence type="ECO:0000313" key="3">
    <source>
        <dbReference type="Proteomes" id="UP000484988"/>
    </source>
</evidence>
<gene>
    <name evidence="2" type="ORF">SCWH03_37960</name>
</gene>
<reference evidence="2 3" key="1">
    <citation type="submission" date="2020-02" db="EMBL/GenBank/DDBJ databases">
        <title>Whole Genome Shotgun Sequence of Streptomyces sp. strain CWH03.</title>
        <authorList>
            <person name="Dohra H."/>
            <person name="Kodani S."/>
            <person name="Yamamura H."/>
        </authorList>
    </citation>
    <scope>NUCLEOTIDE SEQUENCE [LARGE SCALE GENOMIC DNA]</scope>
    <source>
        <strain evidence="2 3">CWH03</strain>
    </source>
</reference>
<proteinExistence type="predicted"/>